<dbReference type="Proteomes" id="UP000252706">
    <property type="component" value="Unassembled WGS sequence"/>
</dbReference>
<evidence type="ECO:0000313" key="1">
    <source>
        <dbReference type="EMBL" id="RBW61635.1"/>
    </source>
</evidence>
<accession>A0A366X7D1</accession>
<protein>
    <submittedName>
        <fullName evidence="1">Uncharacterized protein</fullName>
    </submittedName>
</protein>
<reference evidence="1 2" key="1">
    <citation type="submission" date="2018-07" db="EMBL/GenBank/DDBJ databases">
        <title>Modular assembly of carbohydrate-degrading microbial communities in the ocean.</title>
        <authorList>
            <person name="Enke T.N."/>
            <person name="Datta M.S."/>
            <person name="Schwartzman J.A."/>
            <person name="Cermak N."/>
            <person name="Schmitz D.A."/>
            <person name="Barrere J."/>
            <person name="Cordero O.X."/>
        </authorList>
    </citation>
    <scope>NUCLEOTIDE SEQUENCE [LARGE SCALE GENOMIC DNA]</scope>
    <source>
        <strain evidence="1 2">C3M10</strain>
    </source>
</reference>
<evidence type="ECO:0000313" key="2">
    <source>
        <dbReference type="Proteomes" id="UP000252706"/>
    </source>
</evidence>
<organism evidence="1 2">
    <name type="scientific">Phaeobacter gallaeciensis</name>
    <dbReference type="NCBI Taxonomy" id="60890"/>
    <lineage>
        <taxon>Bacteria</taxon>
        <taxon>Pseudomonadati</taxon>
        <taxon>Pseudomonadota</taxon>
        <taxon>Alphaproteobacteria</taxon>
        <taxon>Rhodobacterales</taxon>
        <taxon>Roseobacteraceae</taxon>
        <taxon>Phaeobacter</taxon>
    </lineage>
</organism>
<dbReference type="EMBL" id="QOCE01000005">
    <property type="protein sequence ID" value="RBW61635.1"/>
    <property type="molecule type" value="Genomic_DNA"/>
</dbReference>
<comment type="caution">
    <text evidence="1">The sequence shown here is derived from an EMBL/GenBank/DDBJ whole genome shotgun (WGS) entry which is preliminary data.</text>
</comment>
<dbReference type="AlphaFoldDB" id="A0A366X7D1"/>
<proteinExistence type="predicted"/>
<gene>
    <name evidence="1" type="ORF">DS909_02465</name>
</gene>
<dbReference type="OrthoDB" id="7859984at2"/>
<sequence length="100" mass="10808">MGLAATLALSACEMVPTINEQPSKSVNVLSRTWAVTQVSEAPVIYRATRDTNNLNPFGPPARMRTTQAIAAVQQATGCNVIRSSMYQNISGQFYTQVACK</sequence>
<name>A0A366X7D1_9RHOB</name>